<evidence type="ECO:0000256" key="4">
    <source>
        <dbReference type="ARBA" id="ARBA00023163"/>
    </source>
</evidence>
<protein>
    <recommendedName>
        <fullName evidence="6">RNA polymerase sigma-70 region 4 domain-containing protein</fullName>
    </recommendedName>
</protein>
<evidence type="ECO:0000259" key="6">
    <source>
        <dbReference type="Pfam" id="PF04545"/>
    </source>
</evidence>
<dbReference type="Gene3D" id="1.20.140.160">
    <property type="match status" value="1"/>
</dbReference>
<evidence type="ECO:0000313" key="7">
    <source>
        <dbReference type="EMBL" id="ACR77258.1"/>
    </source>
</evidence>
<dbReference type="Pfam" id="PF04545">
    <property type="entry name" value="Sigma70_r4"/>
    <property type="match status" value="1"/>
</dbReference>
<dbReference type="GO" id="GO:0003677">
    <property type="term" value="F:DNA binding"/>
    <property type="evidence" value="ECO:0007669"/>
    <property type="project" value="UniProtKB-KW"/>
</dbReference>
<dbReference type="GO" id="GO:0016987">
    <property type="term" value="F:sigma factor activity"/>
    <property type="evidence" value="ECO:0007669"/>
    <property type="project" value="UniProtKB-KW"/>
</dbReference>
<proteinExistence type="predicted"/>
<evidence type="ECO:0000256" key="2">
    <source>
        <dbReference type="ARBA" id="ARBA00023082"/>
    </source>
</evidence>
<dbReference type="InterPro" id="IPR013324">
    <property type="entry name" value="RNA_pol_sigma_r3/r4-like"/>
</dbReference>
<keyword evidence="1" id="KW-0805">Transcription regulation</keyword>
<dbReference type="AlphaFoldDB" id="C4ZFI6"/>
<dbReference type="HOGENOM" id="CLU_111139_0_0_9"/>
<sequence>MSRQDKGGAGMILNRGPPSGFETSNEISNSGGTDMYIEHPYFYEGKYYANIDGEMIEITKEVAYAMNNFYRSSKAKKVEIKNELGEVVDKMLREVPYSGQSIDGEGFMIEDFPDLNCDVEHSVLTKMEQQDIHKVINQLNSEERMIIYGIFFENKTQTQMAEIMGISRQMLSYKLKSILNKMREMYMNKFF</sequence>
<keyword evidence="4" id="KW-0804">Transcription</keyword>
<evidence type="ECO:0000256" key="5">
    <source>
        <dbReference type="SAM" id="MobiDB-lite"/>
    </source>
</evidence>
<dbReference type="PANTHER" id="PTHR30385:SF4">
    <property type="entry name" value="RNA POLYMERASE SIGMA-E FACTOR"/>
    <property type="match status" value="1"/>
</dbReference>
<keyword evidence="2" id="KW-0731">Sigma factor</keyword>
<dbReference type="CDD" id="cd06171">
    <property type="entry name" value="Sigma70_r4"/>
    <property type="match status" value="1"/>
</dbReference>
<dbReference type="EMBL" id="CP001107">
    <property type="protein sequence ID" value="ACR77258.1"/>
    <property type="molecule type" value="Genomic_DNA"/>
</dbReference>
<accession>C4ZFI6</accession>
<dbReference type="PANTHER" id="PTHR30385">
    <property type="entry name" value="SIGMA FACTOR F FLAGELLAR"/>
    <property type="match status" value="1"/>
</dbReference>
<organism evidence="7 8">
    <name type="scientific">Agathobacter rectalis (strain ATCC 33656 / DSM 3377 / JCM 17463 / KCTC 5835 / VPI 0990)</name>
    <name type="common">Eubacterium rectale</name>
    <dbReference type="NCBI Taxonomy" id="515619"/>
    <lineage>
        <taxon>Bacteria</taxon>
        <taxon>Bacillati</taxon>
        <taxon>Bacillota</taxon>
        <taxon>Clostridia</taxon>
        <taxon>Lachnospirales</taxon>
        <taxon>Lachnospiraceae</taxon>
        <taxon>Agathobacter</taxon>
    </lineage>
</organism>
<dbReference type="Proteomes" id="UP000001477">
    <property type="component" value="Chromosome"/>
</dbReference>
<reference evidence="7 8" key="1">
    <citation type="journal article" date="2009" name="Proc. Natl. Acad. Sci. U.S.A.">
        <title>Characterizing a model human gut microbiota composed of members of its two dominant bacterial phyla.</title>
        <authorList>
            <person name="Mahowald M.A."/>
            <person name="Rey F.E."/>
            <person name="Seedorf H."/>
            <person name="Turnbaugh P.J."/>
            <person name="Fulton R.S."/>
            <person name="Wollam A."/>
            <person name="Shah N."/>
            <person name="Wang C."/>
            <person name="Magrini V."/>
            <person name="Wilson R.K."/>
            <person name="Cantarel B.L."/>
            <person name="Coutinho P.M."/>
            <person name="Henrissat B."/>
            <person name="Crock L.W."/>
            <person name="Russell A."/>
            <person name="Verberkmoes N.C."/>
            <person name="Hettich R.L."/>
            <person name="Gordon J.I."/>
        </authorList>
    </citation>
    <scope>NUCLEOTIDE SEQUENCE [LARGE SCALE GENOMIC DNA]</scope>
    <source>
        <strain evidence="8">ATCC 33656 / DSM 3377 / JCM 17463 / KCTC 5835 / LMG 30912 / VPI 0990</strain>
    </source>
</reference>
<dbReference type="PaxDb" id="515619-EUBREC_3532"/>
<dbReference type="KEGG" id="ere:EUBREC_3532"/>
<dbReference type="STRING" id="515619.EUBREC_3532"/>
<feature type="domain" description="RNA polymerase sigma-70 region 4" evidence="6">
    <location>
        <begin position="136"/>
        <end position="184"/>
    </location>
</feature>
<evidence type="ECO:0000313" key="8">
    <source>
        <dbReference type="Proteomes" id="UP000001477"/>
    </source>
</evidence>
<dbReference type="InterPro" id="IPR007630">
    <property type="entry name" value="RNA_pol_sigma70_r4"/>
</dbReference>
<gene>
    <name evidence="7" type="ordered locus">EUBREC_3532</name>
</gene>
<feature type="region of interest" description="Disordered" evidence="5">
    <location>
        <begin position="1"/>
        <end position="26"/>
    </location>
</feature>
<dbReference type="GO" id="GO:0006352">
    <property type="term" value="P:DNA-templated transcription initiation"/>
    <property type="evidence" value="ECO:0007669"/>
    <property type="project" value="InterPro"/>
</dbReference>
<evidence type="ECO:0000256" key="1">
    <source>
        <dbReference type="ARBA" id="ARBA00023015"/>
    </source>
</evidence>
<evidence type="ECO:0000256" key="3">
    <source>
        <dbReference type="ARBA" id="ARBA00023125"/>
    </source>
</evidence>
<keyword evidence="3" id="KW-0238">DNA-binding</keyword>
<dbReference type="SUPFAM" id="SSF88659">
    <property type="entry name" value="Sigma3 and sigma4 domains of RNA polymerase sigma factors"/>
    <property type="match status" value="1"/>
</dbReference>
<name>C4ZFI6_AGARV</name>